<dbReference type="AlphaFoldDB" id="A0A7I9VUG9"/>
<evidence type="ECO:0000313" key="3">
    <source>
        <dbReference type="Proteomes" id="UP000465302"/>
    </source>
</evidence>
<name>A0A7I9VUG9_MYCAG</name>
<evidence type="ECO:0008006" key="4">
    <source>
        <dbReference type="Google" id="ProtNLM"/>
    </source>
</evidence>
<evidence type="ECO:0000256" key="1">
    <source>
        <dbReference type="SAM" id="Phobius"/>
    </source>
</evidence>
<keyword evidence="1" id="KW-1133">Transmembrane helix</keyword>
<accession>A0A7I9VUG9</accession>
<feature type="transmembrane region" description="Helical" evidence="1">
    <location>
        <begin position="20"/>
        <end position="39"/>
    </location>
</feature>
<proteinExistence type="predicted"/>
<dbReference type="InterPro" id="IPR037185">
    <property type="entry name" value="EmrE-like"/>
</dbReference>
<keyword evidence="1" id="KW-0472">Membrane</keyword>
<dbReference type="SUPFAM" id="SSF103481">
    <property type="entry name" value="Multidrug resistance efflux transporter EmrE"/>
    <property type="match status" value="1"/>
</dbReference>
<dbReference type="EMBL" id="BLKS01000001">
    <property type="protein sequence ID" value="GFG48606.1"/>
    <property type="molecule type" value="Genomic_DNA"/>
</dbReference>
<comment type="caution">
    <text evidence="2">The sequence shown here is derived from an EMBL/GenBank/DDBJ whole genome shotgun (WGS) entry which is preliminary data.</text>
</comment>
<dbReference type="Proteomes" id="UP000465302">
    <property type="component" value="Unassembled WGS sequence"/>
</dbReference>
<feature type="transmembrane region" description="Helical" evidence="1">
    <location>
        <begin position="85"/>
        <end position="107"/>
    </location>
</feature>
<protein>
    <recommendedName>
        <fullName evidence="4">EamA domain-containing protein</fullName>
    </recommendedName>
</protein>
<keyword evidence="1" id="KW-0812">Transmembrane</keyword>
<dbReference type="RefSeq" id="WP_109789722.1">
    <property type="nucleotide sequence ID" value="NZ_BLKS01000001.1"/>
</dbReference>
<reference evidence="2 3" key="1">
    <citation type="journal article" date="2019" name="Emerg. Microbes Infect.">
        <title>Comprehensive subspecies identification of 175 nontuberculous mycobacteria species based on 7547 genomic profiles.</title>
        <authorList>
            <person name="Matsumoto Y."/>
            <person name="Kinjo T."/>
            <person name="Motooka D."/>
            <person name="Nabeya D."/>
            <person name="Jung N."/>
            <person name="Uechi K."/>
            <person name="Horii T."/>
            <person name="Iida T."/>
            <person name="Fujita J."/>
            <person name="Nakamura S."/>
        </authorList>
    </citation>
    <scope>NUCLEOTIDE SEQUENCE [LARGE SCALE GENOMIC DNA]</scope>
    <source>
        <strain evidence="2 3">JCM 6377</strain>
    </source>
</reference>
<sequence>MRGPAGVGIAVQYLALARATAASGLWPVVVLLAMSVALVRGQFGEQLGSFVRRMPEASAALAITAGVTAAAALAAYAVATRHQLAAVAVVLSSLYPVIPFILGVTVLRERLTAKQTAGLLAAGSATVLLAV</sequence>
<dbReference type="OrthoDB" id="68076at2"/>
<gene>
    <name evidence="2" type="ORF">MAGR_00470</name>
</gene>
<organism evidence="2 3">
    <name type="scientific">Mycolicibacterium agri</name>
    <name type="common">Mycobacterium agri</name>
    <dbReference type="NCBI Taxonomy" id="36811"/>
    <lineage>
        <taxon>Bacteria</taxon>
        <taxon>Bacillati</taxon>
        <taxon>Actinomycetota</taxon>
        <taxon>Actinomycetes</taxon>
        <taxon>Mycobacteriales</taxon>
        <taxon>Mycobacteriaceae</taxon>
        <taxon>Mycolicibacterium</taxon>
    </lineage>
</organism>
<feature type="transmembrane region" description="Helical" evidence="1">
    <location>
        <begin position="59"/>
        <end position="79"/>
    </location>
</feature>
<evidence type="ECO:0000313" key="2">
    <source>
        <dbReference type="EMBL" id="GFG48606.1"/>
    </source>
</evidence>